<comment type="caution">
    <text evidence="3">The sequence shown here is derived from an EMBL/GenBank/DDBJ whole genome shotgun (WGS) entry which is preliminary data.</text>
</comment>
<feature type="region of interest" description="Disordered" evidence="1">
    <location>
        <begin position="1"/>
        <end position="22"/>
    </location>
</feature>
<keyword evidence="4" id="KW-1185">Reference proteome</keyword>
<evidence type="ECO:0000256" key="2">
    <source>
        <dbReference type="SAM" id="Phobius"/>
    </source>
</evidence>
<accession>A0A383XR76</accession>
<organism evidence="3 4">
    <name type="scientific">Abyssibacter profundi</name>
    <dbReference type="NCBI Taxonomy" id="2182787"/>
    <lineage>
        <taxon>Bacteria</taxon>
        <taxon>Pseudomonadati</taxon>
        <taxon>Pseudomonadota</taxon>
        <taxon>Gammaproteobacteria</taxon>
        <taxon>Chromatiales</taxon>
        <taxon>Oceanococcaceae</taxon>
        <taxon>Abyssibacter</taxon>
    </lineage>
</organism>
<proteinExistence type="predicted"/>
<dbReference type="Proteomes" id="UP000251800">
    <property type="component" value="Unassembled WGS sequence"/>
</dbReference>
<gene>
    <name evidence="3" type="ORF">DEH80_13970</name>
</gene>
<name>A0A383XR76_9GAMM</name>
<evidence type="ECO:0000313" key="4">
    <source>
        <dbReference type="Proteomes" id="UP000251800"/>
    </source>
</evidence>
<reference evidence="3 4" key="1">
    <citation type="submission" date="2018-05" db="EMBL/GenBank/DDBJ databases">
        <title>Abyssibacter profundi OUC007T gen. nov., sp. nov, a marine bacterium isolated from seawater of the Mariana Trench.</title>
        <authorList>
            <person name="Zhou S."/>
        </authorList>
    </citation>
    <scope>NUCLEOTIDE SEQUENCE [LARGE SCALE GENOMIC DNA]</scope>
    <source>
        <strain evidence="3 4">OUC007</strain>
    </source>
</reference>
<keyword evidence="2" id="KW-1133">Transmembrane helix</keyword>
<feature type="transmembrane region" description="Helical" evidence="2">
    <location>
        <begin position="107"/>
        <end position="130"/>
    </location>
</feature>
<evidence type="ECO:0000313" key="3">
    <source>
        <dbReference type="EMBL" id="PWN55130.1"/>
    </source>
</evidence>
<keyword evidence="2" id="KW-0812">Transmembrane</keyword>
<feature type="transmembrane region" description="Helical" evidence="2">
    <location>
        <begin position="36"/>
        <end position="57"/>
    </location>
</feature>
<dbReference type="AlphaFoldDB" id="A0A383XR76"/>
<protein>
    <submittedName>
        <fullName evidence="3">Uncharacterized protein</fullName>
    </submittedName>
</protein>
<feature type="transmembrane region" description="Helical" evidence="2">
    <location>
        <begin position="63"/>
        <end position="86"/>
    </location>
</feature>
<feature type="transmembrane region" description="Helical" evidence="2">
    <location>
        <begin position="142"/>
        <end position="163"/>
    </location>
</feature>
<evidence type="ECO:0000256" key="1">
    <source>
        <dbReference type="SAM" id="MobiDB-lite"/>
    </source>
</evidence>
<sequence>MRQAWQQVDTHPDQTGRSTAPPDVTRLSKRVRWMRWYIASEMIGSPFALLLLAWAWTRLDHTLEYLMIALLGLSIIGYWWVVLAAYRRQQAPLPVRPWAIRARMLAVSRFWLTVCRAATVLFLLILPLPLLDLALYGFTDRWPYLAFSMGWALAWIGACQWWAWRLWRRSRDYCIGPARQAPYRIF</sequence>
<keyword evidence="2" id="KW-0472">Membrane</keyword>
<feature type="compositionally biased region" description="Polar residues" evidence="1">
    <location>
        <begin position="1"/>
        <end position="18"/>
    </location>
</feature>
<dbReference type="EMBL" id="QEQK01000013">
    <property type="protein sequence ID" value="PWN55130.1"/>
    <property type="molecule type" value="Genomic_DNA"/>
</dbReference>